<name>A0A4S8ESH2_9BURK</name>
<comment type="caution">
    <text evidence="2">The sequence shown here is derived from an EMBL/GenBank/DDBJ whole genome shotgun (WGS) entry which is preliminary data.</text>
</comment>
<dbReference type="AlphaFoldDB" id="A0A4S8ESH2"/>
<dbReference type="Proteomes" id="UP000308917">
    <property type="component" value="Unassembled WGS sequence"/>
</dbReference>
<proteinExistence type="predicted"/>
<feature type="compositionally biased region" description="Basic and acidic residues" evidence="1">
    <location>
        <begin position="170"/>
        <end position="181"/>
    </location>
</feature>
<accession>A0A4S8ESH2</accession>
<feature type="compositionally biased region" description="Polar residues" evidence="1">
    <location>
        <begin position="158"/>
        <end position="169"/>
    </location>
</feature>
<dbReference type="EMBL" id="STFG01000026">
    <property type="protein sequence ID" value="THT97712.1"/>
    <property type="molecule type" value="Genomic_DNA"/>
</dbReference>
<sequence>MPTDQTAQEDLVVCPNCKIKISPKRLQKHINKVHSPEAIAAHGKRLHDEKLKQIADKNLAKKRTILKNNINALEQAKRKYLEVKVQCSYCEKMMPLHSLKSHFMDVHRIEMTKDMQVLYALSGGEYMFQTPAIREAYALRASGVMPDAANKPTPKKTAVTQTQNKFSSARQRENFWREQQGIERSRSEDLFDRTKVLSGGAYGLGKNNKH</sequence>
<evidence type="ECO:0000256" key="1">
    <source>
        <dbReference type="SAM" id="MobiDB-lite"/>
    </source>
</evidence>
<protein>
    <submittedName>
        <fullName evidence="2">Uncharacterized protein</fullName>
    </submittedName>
</protein>
<organism evidence="2 3">
    <name type="scientific">Lampropedia puyangensis</name>
    <dbReference type="NCBI Taxonomy" id="1330072"/>
    <lineage>
        <taxon>Bacteria</taxon>
        <taxon>Pseudomonadati</taxon>
        <taxon>Pseudomonadota</taxon>
        <taxon>Betaproteobacteria</taxon>
        <taxon>Burkholderiales</taxon>
        <taxon>Comamonadaceae</taxon>
        <taxon>Lampropedia</taxon>
    </lineage>
</organism>
<dbReference type="RefSeq" id="WP_136574694.1">
    <property type="nucleotide sequence ID" value="NZ_STFG01000026.1"/>
</dbReference>
<evidence type="ECO:0000313" key="2">
    <source>
        <dbReference type="EMBL" id="THT97712.1"/>
    </source>
</evidence>
<evidence type="ECO:0000313" key="3">
    <source>
        <dbReference type="Proteomes" id="UP000308917"/>
    </source>
</evidence>
<feature type="region of interest" description="Disordered" evidence="1">
    <location>
        <begin position="148"/>
        <end position="181"/>
    </location>
</feature>
<reference evidence="2 3" key="1">
    <citation type="journal article" date="2015" name="Antonie Van Leeuwenhoek">
        <title>Lampropedia puyangensis sp. nov., isolated from symptomatic bark of Populus ? euramericana canker and emended description of Lampropedia hyalina (Ehrenberg 1832) Lee et al. 2004.</title>
        <authorList>
            <person name="Li Y."/>
            <person name="Wang T."/>
            <person name="Piao C.G."/>
            <person name="Wang L.F."/>
            <person name="Tian G.Z."/>
            <person name="Zhu T.H."/>
            <person name="Guo M.W."/>
        </authorList>
    </citation>
    <scope>NUCLEOTIDE SEQUENCE [LARGE SCALE GENOMIC DNA]</scope>
    <source>
        <strain evidence="2 3">2-bin</strain>
    </source>
</reference>
<keyword evidence="3" id="KW-1185">Reference proteome</keyword>
<gene>
    <name evidence="2" type="ORF">E9531_15555</name>
</gene>